<proteinExistence type="predicted"/>
<evidence type="ECO:0000256" key="1">
    <source>
        <dbReference type="SAM" id="MobiDB-lite"/>
    </source>
</evidence>
<dbReference type="Proteomes" id="UP000606974">
    <property type="component" value="Unassembled WGS sequence"/>
</dbReference>
<feature type="compositionally biased region" description="Basic and acidic residues" evidence="1">
    <location>
        <begin position="603"/>
        <end position="644"/>
    </location>
</feature>
<evidence type="ECO:0000313" key="3">
    <source>
        <dbReference type="Proteomes" id="UP000606974"/>
    </source>
</evidence>
<dbReference type="OrthoDB" id="3045089at2759"/>
<evidence type="ECO:0000313" key="2">
    <source>
        <dbReference type="EMBL" id="KAF7506560.1"/>
    </source>
</evidence>
<dbReference type="AlphaFoldDB" id="A0A8H7E2R0"/>
<feature type="compositionally biased region" description="Polar residues" evidence="1">
    <location>
        <begin position="254"/>
        <end position="265"/>
    </location>
</feature>
<feature type="region of interest" description="Disordered" evidence="1">
    <location>
        <begin position="324"/>
        <end position="429"/>
    </location>
</feature>
<feature type="region of interest" description="Disordered" evidence="1">
    <location>
        <begin position="227"/>
        <end position="285"/>
    </location>
</feature>
<feature type="compositionally biased region" description="Acidic residues" evidence="1">
    <location>
        <begin position="358"/>
        <end position="373"/>
    </location>
</feature>
<feature type="compositionally biased region" description="Polar residues" evidence="1">
    <location>
        <begin position="417"/>
        <end position="429"/>
    </location>
</feature>
<dbReference type="EMBL" id="JAACFV010000084">
    <property type="protein sequence ID" value="KAF7506560.1"/>
    <property type="molecule type" value="Genomic_DNA"/>
</dbReference>
<sequence length="700" mass="80848">MSFGFGMSDVEYIAKLGLRLRNFVRSIKDAPRDFDALRAEADCLKICFHVIEYRDCASVLRHVTHEQAEDLRTIMRSCEANMQELIKFVAQCQRITIDSAGGKPANKSLWECFKEQGKRLWAKVQFVGADKQPMRDKLAIPTQSLNIYLVSLSFVSLSYRTRLSGAPHGPLPVPPKGIANWDLVGQSVAFKQANFEYSDLMKPGIEDAIVECALRIVNGGSCCEKCKHDEDKGREKKPGGPIQIRVPRRPQRRSSLSKGIRNNRSGMYLVRSKTPARSRSRTRSSVELVKTIRGYKSDSDSGSGDFDVHYISPHRLRSRARRYTEESNYADEAQSPHQDFSARPEPFEERRRSRAFDQADDEEDDEEDEEDAEMRDAQRRGDARRRGHDAARAEIQKERKEAIDEMTKGFKEETRASRGSSRANFMSGSTQPDIRTYMEVTYGVIMNRAPPEVERINASRSRTPEGPQLFQAKTSIDEDVGDSDIYSDPDSEPRVILVYAEREPRSRVREESPVTSFAIPDHEYIPRTEVFEGHHTFMADREREQSLREREMSFRNREASLREREVALRERERSLRDRQRPMAQHDMSFPPHDGEIPIATELGRPERERVTRFDESDLHLSPEDHERRIERRTSSRLVPEDLWRPHMRRTSSHIGPEDLRRPHMRRTSSHISPGEMHLSPEDLRRQRMRRPGSYSGPDIL</sequence>
<reference evidence="2" key="1">
    <citation type="submission" date="2020-02" db="EMBL/GenBank/DDBJ databases">
        <authorList>
            <person name="Palmer J.M."/>
        </authorList>
    </citation>
    <scope>NUCLEOTIDE SEQUENCE</scope>
    <source>
        <strain evidence="2">EPUS1.4</strain>
        <tissue evidence="2">Thallus</tissue>
    </source>
</reference>
<feature type="compositionally biased region" description="Basic and acidic residues" evidence="1">
    <location>
        <begin position="340"/>
        <end position="357"/>
    </location>
</feature>
<organism evidence="2 3">
    <name type="scientific">Endocarpon pusillum</name>
    <dbReference type="NCBI Taxonomy" id="364733"/>
    <lineage>
        <taxon>Eukaryota</taxon>
        <taxon>Fungi</taxon>
        <taxon>Dikarya</taxon>
        <taxon>Ascomycota</taxon>
        <taxon>Pezizomycotina</taxon>
        <taxon>Eurotiomycetes</taxon>
        <taxon>Chaetothyriomycetidae</taxon>
        <taxon>Verrucariales</taxon>
        <taxon>Verrucariaceae</taxon>
        <taxon>Endocarpon</taxon>
    </lineage>
</organism>
<comment type="caution">
    <text evidence="2">The sequence shown here is derived from an EMBL/GenBank/DDBJ whole genome shotgun (WGS) entry which is preliminary data.</text>
</comment>
<gene>
    <name evidence="2" type="ORF">GJ744_011597</name>
</gene>
<feature type="compositionally biased region" description="Basic and acidic residues" evidence="1">
    <location>
        <begin position="227"/>
        <end position="238"/>
    </location>
</feature>
<feature type="compositionally biased region" description="Basic and acidic residues" evidence="1">
    <location>
        <begin position="388"/>
        <end position="416"/>
    </location>
</feature>
<accession>A0A8H7E2R0</accession>
<name>A0A8H7E2R0_9EURO</name>
<feature type="region of interest" description="Disordered" evidence="1">
    <location>
        <begin position="572"/>
        <end position="700"/>
    </location>
</feature>
<keyword evidence="3" id="KW-1185">Reference proteome</keyword>
<protein>
    <submittedName>
        <fullName evidence="2">Uncharacterized protein</fullName>
    </submittedName>
</protein>